<organism evidence="2 3">
    <name type="scientific">Promicromonospora soli</name>
    <dbReference type="NCBI Taxonomy" id="2035533"/>
    <lineage>
        <taxon>Bacteria</taxon>
        <taxon>Bacillati</taxon>
        <taxon>Actinomycetota</taxon>
        <taxon>Actinomycetes</taxon>
        <taxon>Micrococcales</taxon>
        <taxon>Promicromonosporaceae</taxon>
        <taxon>Promicromonospora</taxon>
    </lineage>
</organism>
<dbReference type="Proteomes" id="UP000627369">
    <property type="component" value="Unassembled WGS sequence"/>
</dbReference>
<feature type="signal peptide" evidence="1">
    <location>
        <begin position="1"/>
        <end position="18"/>
    </location>
</feature>
<evidence type="ECO:0000313" key="3">
    <source>
        <dbReference type="Proteomes" id="UP000627369"/>
    </source>
</evidence>
<dbReference type="EMBL" id="BNAS01000009">
    <property type="protein sequence ID" value="GHH79295.1"/>
    <property type="molecule type" value="Genomic_DNA"/>
</dbReference>
<gene>
    <name evidence="2" type="ORF">GCM10017772_44690</name>
</gene>
<name>A0A919G774_9MICO</name>
<accession>A0A919G774</accession>
<proteinExistence type="predicted"/>
<comment type="caution">
    <text evidence="2">The sequence shown here is derived from an EMBL/GenBank/DDBJ whole genome shotgun (WGS) entry which is preliminary data.</text>
</comment>
<feature type="chain" id="PRO_5039555955" evidence="1">
    <location>
        <begin position="19"/>
        <end position="135"/>
    </location>
</feature>
<dbReference type="PROSITE" id="PS51257">
    <property type="entry name" value="PROKAR_LIPOPROTEIN"/>
    <property type="match status" value="1"/>
</dbReference>
<reference evidence="2" key="1">
    <citation type="journal article" date="2014" name="Int. J. Syst. Evol. Microbiol.">
        <title>Complete genome sequence of Corynebacterium casei LMG S-19264T (=DSM 44701T), isolated from a smear-ripened cheese.</title>
        <authorList>
            <consortium name="US DOE Joint Genome Institute (JGI-PGF)"/>
            <person name="Walter F."/>
            <person name="Albersmeier A."/>
            <person name="Kalinowski J."/>
            <person name="Ruckert C."/>
        </authorList>
    </citation>
    <scope>NUCLEOTIDE SEQUENCE</scope>
    <source>
        <strain evidence="2">CGMCC 4.7398</strain>
    </source>
</reference>
<reference evidence="2" key="2">
    <citation type="submission" date="2020-09" db="EMBL/GenBank/DDBJ databases">
        <authorList>
            <person name="Sun Q."/>
            <person name="Zhou Y."/>
        </authorList>
    </citation>
    <scope>NUCLEOTIDE SEQUENCE</scope>
    <source>
        <strain evidence="2">CGMCC 4.7398</strain>
    </source>
</reference>
<keyword evidence="3" id="KW-1185">Reference proteome</keyword>
<evidence type="ECO:0000256" key="1">
    <source>
        <dbReference type="SAM" id="SignalP"/>
    </source>
</evidence>
<keyword evidence="1" id="KW-0732">Signal</keyword>
<dbReference type="RefSeq" id="WP_189671506.1">
    <property type="nucleotide sequence ID" value="NZ_BNAS01000009.1"/>
</dbReference>
<sequence length="135" mass="14137">MRRTAGSALVGLVLLATAACSSETPEQNTEQACGAAEQLTVALDNFETTLTPDATVDEVRAAGSEVRQAWQDLDAAAGDVAEDRGQALDEAWEGLEQAVDDVRGETTVSEAADSIRDQAAEVREARDALADELGC</sequence>
<dbReference type="AlphaFoldDB" id="A0A919G774"/>
<protein>
    <submittedName>
        <fullName evidence="2">Uncharacterized protein</fullName>
    </submittedName>
</protein>
<evidence type="ECO:0000313" key="2">
    <source>
        <dbReference type="EMBL" id="GHH79295.1"/>
    </source>
</evidence>